<dbReference type="FunFam" id="3.60.21.10:FF:000043">
    <property type="entry name" value="Ser/Thr protein phosphatase family"/>
    <property type="match status" value="1"/>
</dbReference>
<proteinExistence type="predicted"/>
<feature type="domain" description="Putative 5'-nucleotidase C-terminal" evidence="3">
    <location>
        <begin position="365"/>
        <end position="569"/>
    </location>
</feature>
<dbReference type="GO" id="GO:0005829">
    <property type="term" value="C:cytosol"/>
    <property type="evidence" value="ECO:0007669"/>
    <property type="project" value="TreeGrafter"/>
</dbReference>
<dbReference type="Gene3D" id="3.90.780.10">
    <property type="entry name" value="5'-Nucleotidase, C-terminal domain"/>
    <property type="match status" value="1"/>
</dbReference>
<dbReference type="InterPro" id="IPR029052">
    <property type="entry name" value="Metallo-depent_PP-like"/>
</dbReference>
<sequence length="611" mass="68927">MYLTLVLSALSLVLARSSRDHRQLPTHIPLPTRPLEWKDLNFISTSDTHGWLLGHQHATWPEPNYSGDYGSFASFVSHMRFIAEEKGVDLLVVDAGDHHDGSGLVSSSPESAAQADEIFSQLTYDILTIGNHELYSYASAKEIYDHRERWRGRYLTSNVNITVLQDGNPVSTPIGERYAKFKSNTGRKVTAFGVIFDFFAHDKNLTIQSPSLLAQESWFLDAIEEAPDYFVLAGHMPPRFDTAEWQAIFDAIRQRHPTIPIFIFGGHNHIRDCVQYDDHSIAVVPGRYLETVAFTSSSMPDLKHPEKPLDMTRRYLDANPYTYRWHTNTTEDDFDLPIGRNITFQLLQLASELDISRPLGIAPKDLFLARYPYGHPHSILTEWGNKVLPATVQEKGRSEKRLIITQTGSIRFDLFQGTFNRNDELTLSPFANAFMYITLPGKIARKVLDQLNRAGASKLIPDTPRTIQEEDARVERIYQDWLDTQAAEYEREMSLSGGEQVVMGGKSEGGLLTMGYVTRDACPGKGDDIEHTPLPRSRQQPDFISTPYPEGIADDELLDVIVMDFALDDFVAAVNFLDPLRKLTAGDMAVYAPGTALNRVWGEYAKIAWQP</sequence>
<dbReference type="PANTHER" id="PTHR11575:SF22">
    <property type="entry name" value="ADL392WP"/>
    <property type="match status" value="1"/>
</dbReference>
<evidence type="ECO:0000256" key="1">
    <source>
        <dbReference type="SAM" id="SignalP"/>
    </source>
</evidence>
<dbReference type="InterPro" id="IPR014485">
    <property type="entry name" value="Pesterase_C1039"/>
</dbReference>
<feature type="signal peptide" evidence="1">
    <location>
        <begin position="1"/>
        <end position="15"/>
    </location>
</feature>
<dbReference type="GO" id="GO:0016787">
    <property type="term" value="F:hydrolase activity"/>
    <property type="evidence" value="ECO:0007669"/>
    <property type="project" value="InterPro"/>
</dbReference>
<evidence type="ECO:0000259" key="3">
    <source>
        <dbReference type="Pfam" id="PF21953"/>
    </source>
</evidence>
<name>A0AAD9L727_PAPLA</name>
<dbReference type="Pfam" id="PF00149">
    <property type="entry name" value="Metallophos"/>
    <property type="match status" value="1"/>
</dbReference>
<dbReference type="GO" id="GO:0005576">
    <property type="term" value="C:extracellular region"/>
    <property type="evidence" value="ECO:0007669"/>
    <property type="project" value="UniProtKB-ARBA"/>
</dbReference>
<accession>A0AAD9L727</accession>
<dbReference type="PANTHER" id="PTHR11575">
    <property type="entry name" value="5'-NUCLEOTIDASE-RELATED"/>
    <property type="match status" value="1"/>
</dbReference>
<dbReference type="Gene3D" id="3.60.21.10">
    <property type="match status" value="1"/>
</dbReference>
<dbReference type="InterPro" id="IPR004843">
    <property type="entry name" value="Calcineurin-like_PHP"/>
</dbReference>
<feature type="domain" description="Calcineurin-like phosphoesterase" evidence="2">
    <location>
        <begin position="42"/>
        <end position="270"/>
    </location>
</feature>
<dbReference type="InterPro" id="IPR006179">
    <property type="entry name" value="5_nucleotidase/apyrase"/>
</dbReference>
<evidence type="ECO:0000313" key="4">
    <source>
        <dbReference type="EMBL" id="KAK1925880.1"/>
    </source>
</evidence>
<protein>
    <submittedName>
        <fullName evidence="4">Vacuolar protein</fullName>
    </submittedName>
</protein>
<evidence type="ECO:0000259" key="2">
    <source>
        <dbReference type="Pfam" id="PF00149"/>
    </source>
</evidence>
<evidence type="ECO:0000313" key="5">
    <source>
        <dbReference type="Proteomes" id="UP001182556"/>
    </source>
</evidence>
<dbReference type="EMBL" id="JAODAN010000003">
    <property type="protein sequence ID" value="KAK1925880.1"/>
    <property type="molecule type" value="Genomic_DNA"/>
</dbReference>
<dbReference type="InterPro" id="IPR036907">
    <property type="entry name" value="5'-Nucleotdase_C_sf"/>
</dbReference>
<feature type="chain" id="PRO_5042106183" evidence="1">
    <location>
        <begin position="16"/>
        <end position="611"/>
    </location>
</feature>
<dbReference type="AlphaFoldDB" id="A0AAD9L727"/>
<dbReference type="SUPFAM" id="SSF55816">
    <property type="entry name" value="5'-nucleotidase (syn. UDP-sugar hydrolase), C-terminal domain"/>
    <property type="match status" value="1"/>
</dbReference>
<dbReference type="Proteomes" id="UP001182556">
    <property type="component" value="Unassembled WGS sequence"/>
</dbReference>
<keyword evidence="5" id="KW-1185">Reference proteome</keyword>
<reference evidence="4" key="1">
    <citation type="submission" date="2023-02" db="EMBL/GenBank/DDBJ databases">
        <title>Identification and recombinant expression of a fungal hydrolase from Papiliotrema laurentii that hydrolyzes apple cutin and clears colloidal polyester polyurethane.</title>
        <authorList>
            <consortium name="DOE Joint Genome Institute"/>
            <person name="Roman V.A."/>
            <person name="Bojanowski C."/>
            <person name="Crable B.R."/>
            <person name="Wagner D.N."/>
            <person name="Hung C.S."/>
            <person name="Nadeau L.J."/>
            <person name="Schratz L."/>
            <person name="Haridas S."/>
            <person name="Pangilinan J."/>
            <person name="Lipzen A."/>
            <person name="Na H."/>
            <person name="Yan M."/>
            <person name="Ng V."/>
            <person name="Grigoriev I.V."/>
            <person name="Spatafora J.W."/>
            <person name="Barlow D."/>
            <person name="Biffinger J."/>
            <person name="Kelley-Loughnane N."/>
            <person name="Varaljay V.A."/>
            <person name="Crookes-Goodson W.J."/>
        </authorList>
    </citation>
    <scope>NUCLEOTIDE SEQUENCE</scope>
    <source>
        <strain evidence="4">5307AH</strain>
    </source>
</reference>
<comment type="caution">
    <text evidence="4">The sequence shown here is derived from an EMBL/GenBank/DDBJ whole genome shotgun (WGS) entry which is preliminary data.</text>
</comment>
<keyword evidence="1" id="KW-0732">Signal</keyword>
<gene>
    <name evidence="4" type="ORF">DB88DRAFT_485453</name>
</gene>
<dbReference type="Pfam" id="PF21953">
    <property type="entry name" value="NadN_nucleosid_C"/>
    <property type="match status" value="1"/>
</dbReference>
<dbReference type="SUPFAM" id="SSF56300">
    <property type="entry name" value="Metallo-dependent phosphatases"/>
    <property type="match status" value="1"/>
</dbReference>
<dbReference type="GO" id="GO:0009166">
    <property type="term" value="P:nucleotide catabolic process"/>
    <property type="evidence" value="ECO:0007669"/>
    <property type="project" value="InterPro"/>
</dbReference>
<dbReference type="InterPro" id="IPR053828">
    <property type="entry name" value="Nucleosidase_C"/>
</dbReference>
<organism evidence="4 5">
    <name type="scientific">Papiliotrema laurentii</name>
    <name type="common">Cryptococcus laurentii</name>
    <dbReference type="NCBI Taxonomy" id="5418"/>
    <lineage>
        <taxon>Eukaryota</taxon>
        <taxon>Fungi</taxon>
        <taxon>Dikarya</taxon>
        <taxon>Basidiomycota</taxon>
        <taxon>Agaricomycotina</taxon>
        <taxon>Tremellomycetes</taxon>
        <taxon>Tremellales</taxon>
        <taxon>Rhynchogastremaceae</taxon>
        <taxon>Papiliotrema</taxon>
    </lineage>
</organism>
<dbReference type="PIRSF" id="PIRSF017316">
    <property type="entry name" value="Pesterase_C1039"/>
    <property type="match status" value="1"/>
</dbReference>